<dbReference type="InterPro" id="IPR050300">
    <property type="entry name" value="GDXG_lipolytic_enzyme"/>
</dbReference>
<dbReference type="STRING" id="1280837.A0A316V7L9"/>
<dbReference type="SUPFAM" id="SSF53474">
    <property type="entry name" value="alpha/beta-Hydrolases"/>
    <property type="match status" value="1"/>
</dbReference>
<dbReference type="GeneID" id="37019695"/>
<keyword evidence="2" id="KW-0812">Transmembrane</keyword>
<dbReference type="PANTHER" id="PTHR48081">
    <property type="entry name" value="AB HYDROLASE SUPERFAMILY PROTEIN C4A8.06C"/>
    <property type="match status" value="1"/>
</dbReference>
<dbReference type="GO" id="GO:0016787">
    <property type="term" value="F:hydrolase activity"/>
    <property type="evidence" value="ECO:0007669"/>
    <property type="project" value="UniProtKB-KW"/>
</dbReference>
<gene>
    <name evidence="4" type="ORF">FA14DRAFT_157700</name>
</gene>
<accession>A0A316V7L9</accession>
<evidence type="ECO:0000259" key="3">
    <source>
        <dbReference type="Pfam" id="PF07859"/>
    </source>
</evidence>
<dbReference type="EMBL" id="KZ819605">
    <property type="protein sequence ID" value="PWN33018.1"/>
    <property type="molecule type" value="Genomic_DNA"/>
</dbReference>
<evidence type="ECO:0000313" key="4">
    <source>
        <dbReference type="EMBL" id="PWN33018.1"/>
    </source>
</evidence>
<dbReference type="InterPro" id="IPR029058">
    <property type="entry name" value="AB_hydrolase_fold"/>
</dbReference>
<dbReference type="RefSeq" id="XP_025353320.1">
    <property type="nucleotide sequence ID" value="XM_025497914.1"/>
</dbReference>
<evidence type="ECO:0000256" key="2">
    <source>
        <dbReference type="SAM" id="Phobius"/>
    </source>
</evidence>
<dbReference type="AlphaFoldDB" id="A0A316V7L9"/>
<dbReference type="Pfam" id="PF07859">
    <property type="entry name" value="Abhydrolase_3"/>
    <property type="match status" value="1"/>
</dbReference>
<dbReference type="PANTHER" id="PTHR48081:SF26">
    <property type="entry name" value="ALPHA_BETA HYDROLASE FOLD-3 DOMAIN-CONTAINING PROTEIN"/>
    <property type="match status" value="1"/>
</dbReference>
<reference evidence="4 5" key="1">
    <citation type="journal article" date="2018" name="Mol. Biol. Evol.">
        <title>Broad Genomic Sampling Reveals a Smut Pathogenic Ancestry of the Fungal Clade Ustilaginomycotina.</title>
        <authorList>
            <person name="Kijpornyongpan T."/>
            <person name="Mondo S.J."/>
            <person name="Barry K."/>
            <person name="Sandor L."/>
            <person name="Lee J."/>
            <person name="Lipzen A."/>
            <person name="Pangilinan J."/>
            <person name="LaButti K."/>
            <person name="Hainaut M."/>
            <person name="Henrissat B."/>
            <person name="Grigoriev I.V."/>
            <person name="Spatafora J.W."/>
            <person name="Aime M.C."/>
        </authorList>
    </citation>
    <scope>NUCLEOTIDE SEQUENCE [LARGE SCALE GENOMIC DNA]</scope>
    <source>
        <strain evidence="4 5">MCA 3882</strain>
    </source>
</reference>
<evidence type="ECO:0000313" key="5">
    <source>
        <dbReference type="Proteomes" id="UP000245771"/>
    </source>
</evidence>
<dbReference type="Gene3D" id="3.40.50.1820">
    <property type="entry name" value="alpha/beta hydrolase"/>
    <property type="match status" value="1"/>
</dbReference>
<feature type="domain" description="Alpha/beta hydrolase fold-3" evidence="3">
    <location>
        <begin position="154"/>
        <end position="360"/>
    </location>
</feature>
<feature type="transmembrane region" description="Helical" evidence="2">
    <location>
        <begin position="6"/>
        <end position="29"/>
    </location>
</feature>
<dbReference type="InParanoid" id="A0A316V7L9"/>
<organism evidence="4 5">
    <name type="scientific">Meira miltonrushii</name>
    <dbReference type="NCBI Taxonomy" id="1280837"/>
    <lineage>
        <taxon>Eukaryota</taxon>
        <taxon>Fungi</taxon>
        <taxon>Dikarya</taxon>
        <taxon>Basidiomycota</taxon>
        <taxon>Ustilaginomycotina</taxon>
        <taxon>Exobasidiomycetes</taxon>
        <taxon>Exobasidiales</taxon>
        <taxon>Brachybasidiaceae</taxon>
        <taxon>Meira</taxon>
    </lineage>
</organism>
<dbReference type="InterPro" id="IPR013094">
    <property type="entry name" value="AB_hydrolase_3"/>
</dbReference>
<sequence length="378" mass="42457">MGGVSWFVRGAVALILTLANTAGMAPVWFCKGVLIWSKNPKVSPNPIQWMLTFTARAMLFWLAKVGCQPALNTRTPSRLRDWILCRRFAWIQPAPVKTIDASSKDKFTFDDTGLPVRLRPEEITKRSAGLWYLNPQEKYVNGQLQKATRKTPVLLYFHGGAYITLEAGDIFVGLTLARLQARFGKLDVFSINYRLAPGSKYPTQLFEAFSAWKHLRELGYEHILIGGDSAGANLALTLWKYLQEVEEDSAAVRGLILHSPWLDMQGFKRQAYKDKLHTCALTPDYTIIGFNALQTRGLPKAEDPWISPVHWDSSILSKLPPVIVTNGGAEALMEEANIFVRNIKSAGRDVDHFIMHDRLHTNIIPSPSSPNTLTILER</sequence>
<name>A0A316V7L9_9BASI</name>
<keyword evidence="2" id="KW-1133">Transmembrane helix</keyword>
<dbReference type="OrthoDB" id="2152029at2759"/>
<proteinExistence type="predicted"/>
<dbReference type="Proteomes" id="UP000245771">
    <property type="component" value="Unassembled WGS sequence"/>
</dbReference>
<keyword evidence="1 4" id="KW-0378">Hydrolase</keyword>
<protein>
    <submittedName>
        <fullName evidence="4">Alpha/beta-hydrolase</fullName>
    </submittedName>
</protein>
<keyword evidence="5" id="KW-1185">Reference proteome</keyword>
<keyword evidence="2" id="KW-0472">Membrane</keyword>
<evidence type="ECO:0000256" key="1">
    <source>
        <dbReference type="ARBA" id="ARBA00022801"/>
    </source>
</evidence>